<evidence type="ECO:0000313" key="7">
    <source>
        <dbReference type="EMBL" id="QEE83812.1"/>
    </source>
</evidence>
<organism evidence="4">
    <name type="scientific">Human papillomavirus 7</name>
    <dbReference type="NCBI Taxonomy" id="10620"/>
    <lineage>
        <taxon>Viruses</taxon>
        <taxon>Monodnaviria</taxon>
        <taxon>Shotokuvirae</taxon>
        <taxon>Cossaviricota</taxon>
        <taxon>Papovaviricetes</taxon>
        <taxon>Zurhausenvirales</taxon>
        <taxon>Papillomaviridae</taxon>
        <taxon>Firstpapillomavirinae</taxon>
        <taxon>Alphapapillomavirus</taxon>
        <taxon>Alphapapillomavirus 8</taxon>
    </lineage>
</organism>
<feature type="compositionally biased region" description="Pro residues" evidence="3">
    <location>
        <begin position="36"/>
        <end position="56"/>
    </location>
</feature>
<dbReference type="EMBL" id="MK463911">
    <property type="protein sequence ID" value="QEE83800.1"/>
    <property type="molecule type" value="Genomic_DNA"/>
</dbReference>
<gene>
    <name evidence="4" type="primary">E4</name>
</gene>
<dbReference type="Pfam" id="PF02711">
    <property type="entry name" value="Pap_E4"/>
    <property type="match status" value="1"/>
</dbReference>
<evidence type="ECO:0000313" key="5">
    <source>
        <dbReference type="EMBL" id="QEE83800.1"/>
    </source>
</evidence>
<dbReference type="EMBL" id="MK463910">
    <property type="protein sequence ID" value="QEE83793.1"/>
    <property type="molecule type" value="Genomic_DNA"/>
</dbReference>
<accession>A0A5B9GJI7</accession>
<evidence type="ECO:0000313" key="6">
    <source>
        <dbReference type="EMBL" id="QEE83805.1"/>
    </source>
</evidence>
<dbReference type="InterPro" id="IPR003861">
    <property type="entry name" value="Papilloma_E4"/>
</dbReference>
<comment type="similarity">
    <text evidence="1">Belongs to the papillomaviridae E4 protein family.</text>
</comment>
<protein>
    <submittedName>
        <fullName evidence="4">E4</fullName>
    </submittedName>
</protein>
<keyword evidence="2" id="KW-0244">Early protein</keyword>
<evidence type="ECO:0000256" key="1">
    <source>
        <dbReference type="ARBA" id="ARBA00009551"/>
    </source>
</evidence>
<sequence length="119" mass="13306">MGKQMTGLLLWVHALYVLLVLSKGYPLLRLLTSDIPRPPTPPTPPRCTTPPTPCPRRPPKYTTTATHRPESEGETETCPSVQWTDVVEENTWTLETEHARLILKATTKSGTVVEVILHL</sequence>
<name>A0A5B9GJI7_HPV07</name>
<reference evidence="4" key="1">
    <citation type="submission" date="2019-01" db="EMBL/GenBank/DDBJ databases">
        <title>Viral metagenomics updated the prevalence of human papillomavirus types in anogenital warts.</title>
        <authorList>
            <person name="Xu H."/>
            <person name="Zhang W."/>
        </authorList>
    </citation>
    <scope>NUCLEOTIDE SEQUENCE</scope>
    <source>
        <strain evidence="4">HPV7-gw-0705</strain>
        <strain evidence="5">HPV7-gw-0707</strain>
        <strain evidence="6">HPV7-gw-0710</strain>
        <strain evidence="7">HPV7-gw-0711</strain>
    </source>
</reference>
<evidence type="ECO:0000256" key="3">
    <source>
        <dbReference type="SAM" id="MobiDB-lite"/>
    </source>
</evidence>
<feature type="region of interest" description="Disordered" evidence="3">
    <location>
        <begin position="34"/>
        <end position="79"/>
    </location>
</feature>
<dbReference type="EMBL" id="MK463912">
    <property type="protein sequence ID" value="QEE83805.1"/>
    <property type="molecule type" value="Genomic_DNA"/>
</dbReference>
<evidence type="ECO:0000256" key="2">
    <source>
        <dbReference type="ARBA" id="ARBA00022518"/>
    </source>
</evidence>
<evidence type="ECO:0000313" key="4">
    <source>
        <dbReference type="EMBL" id="QEE83793.1"/>
    </source>
</evidence>
<dbReference type="EMBL" id="MK463913">
    <property type="protein sequence ID" value="QEE83812.1"/>
    <property type="molecule type" value="Genomic_DNA"/>
</dbReference>
<proteinExistence type="inferred from homology"/>
<organismHost>
    <name type="scientific">Homo sapiens</name>
    <name type="common">Human</name>
    <dbReference type="NCBI Taxonomy" id="9606"/>
</organismHost>